<dbReference type="InterPro" id="IPR051531">
    <property type="entry name" value="N-acetyltransferase"/>
</dbReference>
<reference evidence="2 3" key="1">
    <citation type="submission" date="2014-07" db="EMBL/GenBank/DDBJ databases">
        <title>Draft genome of Clostridium celerecrescens 152B isolated from sediments associated with methane hydrate from Krishna Godavari basin.</title>
        <authorList>
            <person name="Honkalas V.S."/>
            <person name="Dabir A.P."/>
            <person name="Arora P."/>
            <person name="Dhakephalkar P.K."/>
        </authorList>
    </citation>
    <scope>NUCLEOTIDE SEQUENCE [LARGE SCALE GENOMIC DNA]</scope>
    <source>
        <strain evidence="2 3">152B</strain>
    </source>
</reference>
<dbReference type="Gene3D" id="3.40.630.30">
    <property type="match status" value="1"/>
</dbReference>
<accession>A0A084JR76</accession>
<dbReference type="STRING" id="29354.IO98_01860"/>
<dbReference type="Proteomes" id="UP000028525">
    <property type="component" value="Unassembled WGS sequence"/>
</dbReference>
<dbReference type="InterPro" id="IPR000182">
    <property type="entry name" value="GNAT_dom"/>
</dbReference>
<dbReference type="EMBL" id="JPME01000003">
    <property type="protein sequence ID" value="KEZ91460.1"/>
    <property type="molecule type" value="Genomic_DNA"/>
</dbReference>
<dbReference type="PANTHER" id="PTHR43792">
    <property type="entry name" value="GNAT FAMILY, PUTATIVE (AFU_ORTHOLOGUE AFUA_3G00765)-RELATED-RELATED"/>
    <property type="match status" value="1"/>
</dbReference>
<keyword evidence="3" id="KW-1185">Reference proteome</keyword>
<comment type="caution">
    <text evidence="2">The sequence shown here is derived from an EMBL/GenBank/DDBJ whole genome shotgun (WGS) entry which is preliminary data.</text>
</comment>
<dbReference type="GO" id="GO:0008999">
    <property type="term" value="F:protein-N-terminal-alanine acetyltransferase activity"/>
    <property type="evidence" value="ECO:0007669"/>
    <property type="project" value="TreeGrafter"/>
</dbReference>
<dbReference type="PROSITE" id="PS51186">
    <property type="entry name" value="GNAT"/>
    <property type="match status" value="1"/>
</dbReference>
<evidence type="ECO:0000259" key="1">
    <source>
        <dbReference type="PROSITE" id="PS51186"/>
    </source>
</evidence>
<sequence>MDNRILPNEFPTLTTDRLILRELVEEDALRMYSVLSSEKVTEYFGMFPLIDVETAKGIIARYKNSFNDDFAIRWGIELKETNLIIGTCGFHNWNHRHNRAEIGYELHEDYWYKGYAKEALKPIIEYGFSHMQLSRIEAIVYPENKNSEKLLRKIGFDYEGLLKGYAFFRNKQQDLNMFSLLNNNI</sequence>
<evidence type="ECO:0000313" key="2">
    <source>
        <dbReference type="EMBL" id="KEZ91460.1"/>
    </source>
</evidence>
<dbReference type="PANTHER" id="PTHR43792:SF9">
    <property type="entry name" value="RIBOSOMAL-PROTEIN-ALANINE ACETYLTRANSFERASE"/>
    <property type="match status" value="1"/>
</dbReference>
<organism evidence="2 3">
    <name type="scientific">Lacrimispora celerecrescens</name>
    <dbReference type="NCBI Taxonomy" id="29354"/>
    <lineage>
        <taxon>Bacteria</taxon>
        <taxon>Bacillati</taxon>
        <taxon>Bacillota</taxon>
        <taxon>Clostridia</taxon>
        <taxon>Lachnospirales</taxon>
        <taxon>Lachnospiraceae</taxon>
        <taxon>Lacrimispora</taxon>
    </lineage>
</organism>
<dbReference type="RefSeq" id="WP_038277445.1">
    <property type="nucleotide sequence ID" value="NZ_JPME01000003.1"/>
</dbReference>
<gene>
    <name evidence="2" type="ORF">IO98_01860</name>
</gene>
<dbReference type="InterPro" id="IPR016181">
    <property type="entry name" value="Acyl_CoA_acyltransferase"/>
</dbReference>
<name>A0A084JR76_9FIRM</name>
<dbReference type="Pfam" id="PF13302">
    <property type="entry name" value="Acetyltransf_3"/>
    <property type="match status" value="1"/>
</dbReference>
<dbReference type="SUPFAM" id="SSF55729">
    <property type="entry name" value="Acyl-CoA N-acyltransferases (Nat)"/>
    <property type="match status" value="1"/>
</dbReference>
<dbReference type="OrthoDB" id="9785602at2"/>
<protein>
    <recommendedName>
        <fullName evidence="1">N-acetyltransferase domain-containing protein</fullName>
    </recommendedName>
</protein>
<feature type="domain" description="N-acetyltransferase" evidence="1">
    <location>
        <begin position="18"/>
        <end position="182"/>
    </location>
</feature>
<evidence type="ECO:0000313" key="3">
    <source>
        <dbReference type="Proteomes" id="UP000028525"/>
    </source>
</evidence>
<proteinExistence type="predicted"/>
<dbReference type="AlphaFoldDB" id="A0A084JR76"/>
<dbReference type="GO" id="GO:0005737">
    <property type="term" value="C:cytoplasm"/>
    <property type="evidence" value="ECO:0007669"/>
    <property type="project" value="TreeGrafter"/>
</dbReference>